<accession>D8JUN0</accession>
<gene>
    <name evidence="1" type="ordered locus">Hden_2864</name>
</gene>
<dbReference type="KEGG" id="hdn:Hden_2864"/>
<sequence length="69" mass="7489">MPPVMLLALVGAAGFAGYRIVSSLLESSKSSGRNRAKEMRGATSSARDLGKLEWDEDAGVYRPIPKREH</sequence>
<name>D8JUN0_HYPDA</name>
<reference evidence="2" key="1">
    <citation type="journal article" date="2011" name="J. Bacteriol.">
        <title>Genome sequences of eight morphologically diverse alphaproteobacteria.</title>
        <authorList>
            <consortium name="US DOE Joint Genome Institute"/>
            <person name="Brown P.J."/>
            <person name="Kysela D.T."/>
            <person name="Buechlein A."/>
            <person name="Hemmerich C."/>
            <person name="Brun Y.V."/>
        </authorList>
    </citation>
    <scope>NUCLEOTIDE SEQUENCE [LARGE SCALE GENOMIC DNA]</scope>
    <source>
        <strain evidence="2">ATCC 51888 / DSM 1869 / NCIB 11706 / TK 0415</strain>
    </source>
</reference>
<protein>
    <submittedName>
        <fullName evidence="1">Uncharacterized protein</fullName>
    </submittedName>
</protein>
<dbReference type="Proteomes" id="UP000002033">
    <property type="component" value="Chromosome"/>
</dbReference>
<evidence type="ECO:0000313" key="2">
    <source>
        <dbReference type="Proteomes" id="UP000002033"/>
    </source>
</evidence>
<dbReference type="RefSeq" id="WP_013216819.1">
    <property type="nucleotide sequence ID" value="NC_014313.1"/>
</dbReference>
<dbReference type="HOGENOM" id="CLU_2806682_0_0_5"/>
<proteinExistence type="predicted"/>
<evidence type="ECO:0000313" key="1">
    <source>
        <dbReference type="EMBL" id="ADJ24660.1"/>
    </source>
</evidence>
<dbReference type="STRING" id="582899.Hden_2864"/>
<dbReference type="EMBL" id="CP002083">
    <property type="protein sequence ID" value="ADJ24660.1"/>
    <property type="molecule type" value="Genomic_DNA"/>
</dbReference>
<dbReference type="OrthoDB" id="7933663at2"/>
<organism evidence="1 2">
    <name type="scientific">Hyphomicrobium denitrificans (strain ATCC 51888 / DSM 1869 / NCIMB 11706 / TK 0415)</name>
    <dbReference type="NCBI Taxonomy" id="582899"/>
    <lineage>
        <taxon>Bacteria</taxon>
        <taxon>Pseudomonadati</taxon>
        <taxon>Pseudomonadota</taxon>
        <taxon>Alphaproteobacteria</taxon>
        <taxon>Hyphomicrobiales</taxon>
        <taxon>Hyphomicrobiaceae</taxon>
        <taxon>Hyphomicrobium</taxon>
    </lineage>
</organism>
<dbReference type="AlphaFoldDB" id="D8JUN0"/>
<keyword evidence="2" id="KW-1185">Reference proteome</keyword>